<keyword evidence="4 12" id="KW-0812">Transmembrane</keyword>
<evidence type="ECO:0000256" key="1">
    <source>
        <dbReference type="ARBA" id="ARBA00004382"/>
    </source>
</evidence>
<keyword evidence="5 12" id="KW-1133">Transmembrane helix</keyword>
<evidence type="ECO:0000256" key="8">
    <source>
        <dbReference type="ARBA" id="ARBA00038408"/>
    </source>
</evidence>
<dbReference type="RefSeq" id="WP_088920121.1">
    <property type="nucleotide sequence ID" value="NZ_CP018632.1"/>
</dbReference>
<comment type="similarity">
    <text evidence="8">Belongs to the PpiD chaperone family.</text>
</comment>
<keyword evidence="11 14" id="KW-0413">Isomerase</keyword>
<dbReference type="GO" id="GO:0005886">
    <property type="term" value="C:plasma membrane"/>
    <property type="evidence" value="ECO:0007669"/>
    <property type="project" value="UniProtKB-SubCell"/>
</dbReference>
<dbReference type="InterPro" id="IPR027304">
    <property type="entry name" value="Trigger_fact/SurA_dom_sf"/>
</dbReference>
<evidence type="ECO:0000256" key="11">
    <source>
        <dbReference type="PROSITE-ProRule" id="PRU00278"/>
    </source>
</evidence>
<feature type="transmembrane region" description="Helical" evidence="12">
    <location>
        <begin position="15"/>
        <end position="36"/>
    </location>
</feature>
<keyword evidence="2" id="KW-1003">Cell membrane</keyword>
<keyword evidence="7" id="KW-0143">Chaperone</keyword>
<comment type="subcellular location">
    <subcellularLocation>
        <location evidence="1">Cell inner membrane</location>
        <topology evidence="1">Single-pass type II membrane protein</topology>
        <orientation evidence="1">Periplasmic side</orientation>
    </subcellularLocation>
</comment>
<dbReference type="PANTHER" id="PTHR47529">
    <property type="entry name" value="PEPTIDYL-PROLYL CIS-TRANS ISOMERASE D"/>
    <property type="match status" value="1"/>
</dbReference>
<dbReference type="PANTHER" id="PTHR47529:SF1">
    <property type="entry name" value="PERIPLASMIC CHAPERONE PPID"/>
    <property type="match status" value="1"/>
</dbReference>
<feature type="domain" description="PpiC" evidence="13">
    <location>
        <begin position="267"/>
        <end position="366"/>
    </location>
</feature>
<dbReference type="Pfam" id="PF00639">
    <property type="entry name" value="Rotamase"/>
    <property type="match status" value="1"/>
</dbReference>
<evidence type="ECO:0000259" key="13">
    <source>
        <dbReference type="PROSITE" id="PS50198"/>
    </source>
</evidence>
<evidence type="ECO:0000256" key="9">
    <source>
        <dbReference type="ARBA" id="ARBA00040743"/>
    </source>
</evidence>
<dbReference type="InterPro" id="IPR023058">
    <property type="entry name" value="PPIase_PpiC_CS"/>
</dbReference>
<gene>
    <name evidence="14" type="primary">ppiD</name>
    <name evidence="14" type="ORF">IMCC3135_25565</name>
</gene>
<dbReference type="InterPro" id="IPR000297">
    <property type="entry name" value="PPIase_PpiC"/>
</dbReference>
<dbReference type="Gene3D" id="3.10.50.40">
    <property type="match status" value="1"/>
</dbReference>
<keyword evidence="6 12" id="KW-0472">Membrane</keyword>
<evidence type="ECO:0000256" key="2">
    <source>
        <dbReference type="ARBA" id="ARBA00022475"/>
    </source>
</evidence>
<accession>A0A2Z2NXI4</accession>
<dbReference type="Pfam" id="PF13624">
    <property type="entry name" value="SurA_N_3"/>
    <property type="match status" value="1"/>
</dbReference>
<reference evidence="14 15" key="1">
    <citation type="submission" date="2016-12" db="EMBL/GenBank/DDBJ databases">
        <authorList>
            <person name="Song W.-J."/>
            <person name="Kurnit D.M."/>
        </authorList>
    </citation>
    <scope>NUCLEOTIDE SEQUENCE [LARGE SCALE GENOMIC DNA]</scope>
    <source>
        <strain evidence="14 15">IMCC3135</strain>
    </source>
</reference>
<evidence type="ECO:0000256" key="3">
    <source>
        <dbReference type="ARBA" id="ARBA00022519"/>
    </source>
</evidence>
<dbReference type="GO" id="GO:0003755">
    <property type="term" value="F:peptidyl-prolyl cis-trans isomerase activity"/>
    <property type="evidence" value="ECO:0007669"/>
    <property type="project" value="UniProtKB-KW"/>
</dbReference>
<evidence type="ECO:0000313" key="15">
    <source>
        <dbReference type="Proteomes" id="UP000250079"/>
    </source>
</evidence>
<dbReference type="PROSITE" id="PS01096">
    <property type="entry name" value="PPIC_PPIASE_1"/>
    <property type="match status" value="1"/>
</dbReference>
<name>A0A2Z2NXI4_9GAMM</name>
<evidence type="ECO:0000256" key="4">
    <source>
        <dbReference type="ARBA" id="ARBA00022692"/>
    </source>
</evidence>
<dbReference type="InterPro" id="IPR046357">
    <property type="entry name" value="PPIase_dom_sf"/>
</dbReference>
<keyword evidence="15" id="KW-1185">Reference proteome</keyword>
<dbReference type="Proteomes" id="UP000250079">
    <property type="component" value="Chromosome"/>
</dbReference>
<dbReference type="OrthoDB" id="9812372at2"/>
<evidence type="ECO:0000256" key="6">
    <source>
        <dbReference type="ARBA" id="ARBA00023136"/>
    </source>
</evidence>
<evidence type="ECO:0000313" key="14">
    <source>
        <dbReference type="EMBL" id="ASJ75175.1"/>
    </source>
</evidence>
<dbReference type="Gene3D" id="1.10.4030.10">
    <property type="entry name" value="Porin chaperone SurA, peptide-binding domain"/>
    <property type="match status" value="1"/>
</dbReference>
<evidence type="ECO:0000256" key="10">
    <source>
        <dbReference type="ARBA" id="ARBA00042775"/>
    </source>
</evidence>
<proteinExistence type="inferred from homology"/>
<dbReference type="EMBL" id="CP018632">
    <property type="protein sequence ID" value="ASJ75175.1"/>
    <property type="molecule type" value="Genomic_DNA"/>
</dbReference>
<protein>
    <recommendedName>
        <fullName evidence="9">Periplasmic chaperone PpiD</fullName>
    </recommendedName>
    <alternativeName>
        <fullName evidence="10">Periplasmic folding chaperone</fullName>
    </alternativeName>
</protein>
<evidence type="ECO:0000256" key="7">
    <source>
        <dbReference type="ARBA" id="ARBA00023186"/>
    </source>
</evidence>
<keyword evidence="11" id="KW-0697">Rotamase</keyword>
<sequence>MLLDLRETVRNSKPIKYTLITVIIIPFALVGIGSYLSGGSIPPVAEVNGQSIDQQQLEQAYQQQRQQLARMFGGQLPEAFANEAVLRDQALQQLISQQVLESEVANQKFAVGDATLGRAIRNLPAFQVDGRFDSETYQTQLRASGMSVAVFEQSFRDDTAMNQFRTGISDTSFTLPSEAERLSSLARQVRTVEGVRFDAEKARKTIEVSEEEVAAYFEDKKESYKFPERAKIRYIEIDSAAIAADIEVTEEQAKTFYDENRGSFVLPEQRSVSHILLTTDDLSEEEASTKLSELKVRVEAGESFADLAKEFSEDVGTADLGGSLGAVTPGSMDPQFEEAVFALSSEGDISEPVVSQFGVHLIKLDSVKPESGEPFEEVKDKIIADMQKDEADREYFDLREQASEQAFDNPDSLEPVSDVTGIEIKTSDWLDSDTDSGVVLSNPQVVATIFNPDFLAEELNSEVIEIGDRHVIVLRVQEHEEARQKTLDDVRDEVEESLKSERANEMLKVLQDAALSKLATGETAAAIAEGDDFATSIEQLALGRQSTELEGGVVSRVFSLPQPGTDTAPATAAETLSNGDLIALRLDAVEVPEADVEGADESVQTLPGAEPAGANIRLGGTEFEVLLESLRENADVDIKAAASS</sequence>
<dbReference type="PROSITE" id="PS50198">
    <property type="entry name" value="PPIC_PPIASE_2"/>
    <property type="match status" value="1"/>
</dbReference>
<keyword evidence="3" id="KW-0997">Cell inner membrane</keyword>
<organism evidence="14 15">
    <name type="scientific">Granulosicoccus antarcticus IMCC3135</name>
    <dbReference type="NCBI Taxonomy" id="1192854"/>
    <lineage>
        <taxon>Bacteria</taxon>
        <taxon>Pseudomonadati</taxon>
        <taxon>Pseudomonadota</taxon>
        <taxon>Gammaproteobacteria</taxon>
        <taxon>Chromatiales</taxon>
        <taxon>Granulosicoccaceae</taxon>
        <taxon>Granulosicoccus</taxon>
    </lineage>
</organism>
<evidence type="ECO:0000256" key="12">
    <source>
        <dbReference type="SAM" id="Phobius"/>
    </source>
</evidence>
<dbReference type="AlphaFoldDB" id="A0A2Z2NXI4"/>
<evidence type="ECO:0000256" key="5">
    <source>
        <dbReference type="ARBA" id="ARBA00022989"/>
    </source>
</evidence>
<dbReference type="SUPFAM" id="SSF54534">
    <property type="entry name" value="FKBP-like"/>
    <property type="match status" value="1"/>
</dbReference>
<dbReference type="KEGG" id="gai:IMCC3135_25565"/>
<dbReference type="InterPro" id="IPR052029">
    <property type="entry name" value="PpiD_chaperone"/>
</dbReference>
<dbReference type="SUPFAM" id="SSF109998">
    <property type="entry name" value="Triger factor/SurA peptide-binding domain-like"/>
    <property type="match status" value="1"/>
</dbReference>